<protein>
    <recommendedName>
        <fullName evidence="4 7">Flagellar hook-associated protein 1</fullName>
        <shortName evidence="7">HAP1</shortName>
    </recommendedName>
</protein>
<evidence type="ECO:0000256" key="7">
    <source>
        <dbReference type="RuleBase" id="RU362065"/>
    </source>
</evidence>
<feature type="domain" description="Flagellar hook-associated protein FlgK helical" evidence="10">
    <location>
        <begin position="102"/>
        <end position="385"/>
    </location>
</feature>
<accession>A0ABT5VH26</accession>
<feature type="domain" description="Flagellar basal-body/hook protein C-terminal" evidence="9">
    <location>
        <begin position="490"/>
        <end position="530"/>
    </location>
</feature>
<evidence type="ECO:0000256" key="6">
    <source>
        <dbReference type="ARBA" id="ARBA00023143"/>
    </source>
</evidence>
<proteinExistence type="inferred from homology"/>
<keyword evidence="11" id="KW-0282">Flagellum</keyword>
<keyword evidence="12" id="KW-1185">Reference proteome</keyword>
<evidence type="ECO:0000259" key="10">
    <source>
        <dbReference type="Pfam" id="PF22638"/>
    </source>
</evidence>
<keyword evidence="11" id="KW-0969">Cilium</keyword>
<gene>
    <name evidence="7 11" type="primary">flgK</name>
    <name evidence="11" type="ORF">N7Z68_11685</name>
</gene>
<evidence type="ECO:0000256" key="5">
    <source>
        <dbReference type="ARBA" id="ARBA00022525"/>
    </source>
</evidence>
<dbReference type="InterPro" id="IPR002371">
    <property type="entry name" value="FlgK"/>
</dbReference>
<dbReference type="SUPFAM" id="SSF64518">
    <property type="entry name" value="Phase 1 flagellin"/>
    <property type="match status" value="1"/>
</dbReference>
<dbReference type="RefSeq" id="WP_275118658.1">
    <property type="nucleotide sequence ID" value="NZ_JAOTPO010000007.1"/>
</dbReference>
<dbReference type="InterPro" id="IPR001444">
    <property type="entry name" value="Flag_bb_rod_N"/>
</dbReference>
<keyword evidence="5 7" id="KW-0964">Secreted</keyword>
<comment type="similarity">
    <text evidence="3 7">Belongs to the flagella basal body rod proteins family.</text>
</comment>
<dbReference type="PRINTS" id="PR01005">
    <property type="entry name" value="FLGHOOKAP1"/>
</dbReference>
<dbReference type="Pfam" id="PF06429">
    <property type="entry name" value="Flg_bbr_C"/>
    <property type="match status" value="1"/>
</dbReference>
<dbReference type="Pfam" id="PF00460">
    <property type="entry name" value="Flg_bb_rod"/>
    <property type="match status" value="1"/>
</dbReference>
<evidence type="ECO:0000259" key="9">
    <source>
        <dbReference type="Pfam" id="PF06429"/>
    </source>
</evidence>
<dbReference type="EMBL" id="JAOTPO010000007">
    <property type="protein sequence ID" value="MDE5414042.1"/>
    <property type="molecule type" value="Genomic_DNA"/>
</dbReference>
<dbReference type="Proteomes" id="UP001148125">
    <property type="component" value="Unassembled WGS sequence"/>
</dbReference>
<feature type="domain" description="Flagellar basal body rod protein N-terminal" evidence="8">
    <location>
        <begin position="8"/>
        <end position="37"/>
    </location>
</feature>
<sequence>MISSFHGLETARRSLMAHQGALHTTGHNIANANTPGYSRQRVNLTPGEPFPGSSFSRPGIPGQIGTGVKIDSIQRYREQFLDLQFRNENSKHGFWDARFNALHKMEDILNEPSEEGIAKTMDKFWNALQDLSVHPEDSGARSVVRQQGYALAETFNYVADSLNTVQRDLQQEIDGNVRDINSLINQINNINLQISKVEPHGYVPNDLYDRRDVLVDELSKLVNVRVEPVRSGGNPSSVAEGLYTIKLADENGRDLGVTLVDARNNHINEVKVKYEHKPNGEKGLIEKIYFGPAGTLSSPNNIDIEGGIAAFRIDEFMAHGKFVANMEAYGYFDEHNEEQGLYPKMMEQLDVMVFTFVQEFNSVHQSGWNLDDINNGNKGPGINFFTFNELADQPTLNNPKGAAANLRVSEDIRNSLDKIAASTRGYAGDGTNGLALSNVKDRTLNFGGSTTNVQSFYQGIIGDMAVNTQEADRMRRNADTLRAAVEERRMSASNVSLDEEMTNIIKFQHAYNAAARNITMIDDMLDRIINRMGRSGL</sequence>
<dbReference type="Pfam" id="PF22638">
    <property type="entry name" value="FlgK_D1"/>
    <property type="match status" value="1"/>
</dbReference>
<comment type="caution">
    <text evidence="11">The sequence shown here is derived from an EMBL/GenBank/DDBJ whole genome shotgun (WGS) entry which is preliminary data.</text>
</comment>
<name>A0ABT5VH26_9BACI</name>
<dbReference type="InterPro" id="IPR010930">
    <property type="entry name" value="Flg_bb/hook_C_dom"/>
</dbReference>
<evidence type="ECO:0000256" key="3">
    <source>
        <dbReference type="ARBA" id="ARBA00009677"/>
    </source>
</evidence>
<reference evidence="11" key="1">
    <citation type="submission" date="2024-05" db="EMBL/GenBank/DDBJ databases">
        <title>Alkalihalobacillus sp. strain MEB203 novel alkaliphilic bacterium from Lonar Lake, India.</title>
        <authorList>
            <person name="Joshi A."/>
            <person name="Thite S."/>
            <person name="Mengade P."/>
        </authorList>
    </citation>
    <scope>NUCLEOTIDE SEQUENCE</scope>
    <source>
        <strain evidence="11">MEB 203</strain>
    </source>
</reference>
<evidence type="ECO:0000256" key="2">
    <source>
        <dbReference type="ARBA" id="ARBA00004613"/>
    </source>
</evidence>
<evidence type="ECO:0000256" key="1">
    <source>
        <dbReference type="ARBA" id="ARBA00004365"/>
    </source>
</evidence>
<evidence type="ECO:0000256" key="4">
    <source>
        <dbReference type="ARBA" id="ARBA00016244"/>
    </source>
</evidence>
<evidence type="ECO:0000259" key="8">
    <source>
        <dbReference type="Pfam" id="PF00460"/>
    </source>
</evidence>
<dbReference type="NCBIfam" id="TIGR02492">
    <property type="entry name" value="flgK_ends"/>
    <property type="match status" value="1"/>
</dbReference>
<keyword evidence="11" id="KW-0966">Cell projection</keyword>
<evidence type="ECO:0000313" key="11">
    <source>
        <dbReference type="EMBL" id="MDE5414042.1"/>
    </source>
</evidence>
<evidence type="ECO:0000313" key="12">
    <source>
        <dbReference type="Proteomes" id="UP001148125"/>
    </source>
</evidence>
<dbReference type="PANTHER" id="PTHR30033">
    <property type="entry name" value="FLAGELLAR HOOK-ASSOCIATED PROTEIN 1"/>
    <property type="match status" value="1"/>
</dbReference>
<keyword evidence="6 7" id="KW-0975">Bacterial flagellum</keyword>
<dbReference type="PANTHER" id="PTHR30033:SF1">
    <property type="entry name" value="FLAGELLAR HOOK-ASSOCIATED PROTEIN 1"/>
    <property type="match status" value="1"/>
</dbReference>
<dbReference type="InterPro" id="IPR053927">
    <property type="entry name" value="FlgK_helical"/>
</dbReference>
<organism evidence="11 12">
    <name type="scientific">Alkalihalobacterium chitinilyticum</name>
    <dbReference type="NCBI Taxonomy" id="2980103"/>
    <lineage>
        <taxon>Bacteria</taxon>
        <taxon>Bacillati</taxon>
        <taxon>Bacillota</taxon>
        <taxon>Bacilli</taxon>
        <taxon>Bacillales</taxon>
        <taxon>Bacillaceae</taxon>
        <taxon>Alkalihalobacterium</taxon>
    </lineage>
</organism>
<comment type="subcellular location">
    <subcellularLocation>
        <location evidence="1 7">Bacterial flagellum</location>
    </subcellularLocation>
    <subcellularLocation>
        <location evidence="2 7">Secreted</location>
    </subcellularLocation>
</comment>